<evidence type="ECO:0000313" key="3">
    <source>
        <dbReference type="Proteomes" id="UP000265120"/>
    </source>
</evidence>
<dbReference type="InterPro" id="IPR029063">
    <property type="entry name" value="SAM-dependent_MTases_sf"/>
</dbReference>
<dbReference type="Proteomes" id="UP000265120">
    <property type="component" value="Chromosome 12"/>
</dbReference>
<dbReference type="OrthoDB" id="3647at2759"/>
<accession>A0A3P8V0G4</accession>
<dbReference type="GO" id="GO:0008168">
    <property type="term" value="F:methyltransferase activity"/>
    <property type="evidence" value="ECO:0007669"/>
    <property type="project" value="TreeGrafter"/>
</dbReference>
<organism evidence="2 3">
    <name type="scientific">Cynoglossus semilaevis</name>
    <name type="common">Tongue sole</name>
    <dbReference type="NCBI Taxonomy" id="244447"/>
    <lineage>
        <taxon>Eukaryota</taxon>
        <taxon>Metazoa</taxon>
        <taxon>Chordata</taxon>
        <taxon>Craniata</taxon>
        <taxon>Vertebrata</taxon>
        <taxon>Euteleostomi</taxon>
        <taxon>Actinopterygii</taxon>
        <taxon>Neopterygii</taxon>
        <taxon>Teleostei</taxon>
        <taxon>Neoteleostei</taxon>
        <taxon>Acanthomorphata</taxon>
        <taxon>Carangaria</taxon>
        <taxon>Pleuronectiformes</taxon>
        <taxon>Pleuronectoidei</taxon>
        <taxon>Cynoglossidae</taxon>
        <taxon>Cynoglossinae</taxon>
        <taxon>Cynoglossus</taxon>
    </lineage>
</organism>
<evidence type="ECO:0000313" key="2">
    <source>
        <dbReference type="Ensembl" id="ENSCSEP00000006526.1"/>
    </source>
</evidence>
<dbReference type="InParanoid" id="A0A3P8V0G4"/>
<proteinExistence type="predicted"/>
<dbReference type="Ensembl" id="ENSCSET00000006598.1">
    <property type="protein sequence ID" value="ENSCSEP00000006526.1"/>
    <property type="gene ID" value="ENSCSEG00000004230.1"/>
</dbReference>
<reference evidence="2" key="3">
    <citation type="submission" date="2025-09" db="UniProtKB">
        <authorList>
            <consortium name="Ensembl"/>
        </authorList>
    </citation>
    <scope>IDENTIFICATION</scope>
</reference>
<sequence>MMDKRTVVEAKTVFQSSIDLDAKTRAQYYNNWAEHYEKDHALLGYRSPYLAVEFLNGNFQGSREDALVLDVACGTGWVAKLMRDLGFRHFVGVDGSEGMLAKARMTGLYQELKQTLLGSEPLPAQPDAYDIVMIAGAQDAGFVPVSACRELCCAAKPGGLVCMSRGHHTDVKSQEYTRDLEQEIQRMEVEGLWRQVGIHRTNIYMKNPHVDLQKDTEKTPAIPGTVYLYQKCQP</sequence>
<feature type="domain" description="Methyltransferase" evidence="1">
    <location>
        <begin position="68"/>
        <end position="159"/>
    </location>
</feature>
<dbReference type="Gene3D" id="3.40.50.150">
    <property type="entry name" value="Vaccinia Virus protein VP39"/>
    <property type="match status" value="1"/>
</dbReference>
<dbReference type="Pfam" id="PF13649">
    <property type="entry name" value="Methyltransf_25"/>
    <property type="match status" value="1"/>
</dbReference>
<dbReference type="GeneID" id="103387168"/>
<dbReference type="STRING" id="244447.ENSCSEP00000006526"/>
<name>A0A3P8V0G4_CYNSE</name>
<dbReference type="KEGG" id="csem:103387168"/>
<dbReference type="OMA" id="DCKALEP"/>
<dbReference type="RefSeq" id="XP_008319922.1">
    <property type="nucleotide sequence ID" value="XM_008321700.2"/>
</dbReference>
<dbReference type="CDD" id="cd02440">
    <property type="entry name" value="AdoMet_MTases"/>
    <property type="match status" value="1"/>
</dbReference>
<dbReference type="InterPro" id="IPR050508">
    <property type="entry name" value="Methyltransf_Superfamily"/>
</dbReference>
<reference evidence="2" key="2">
    <citation type="submission" date="2025-08" db="UniProtKB">
        <authorList>
            <consortium name="Ensembl"/>
        </authorList>
    </citation>
    <scope>IDENTIFICATION</scope>
</reference>
<dbReference type="InterPro" id="IPR041698">
    <property type="entry name" value="Methyltransf_25"/>
</dbReference>
<evidence type="ECO:0000259" key="1">
    <source>
        <dbReference type="Pfam" id="PF13649"/>
    </source>
</evidence>
<dbReference type="SUPFAM" id="SSF53335">
    <property type="entry name" value="S-adenosyl-L-methionine-dependent methyltransferases"/>
    <property type="match status" value="1"/>
</dbReference>
<protein>
    <submittedName>
        <fullName evidence="2">Methyltransferase-like protein 27</fullName>
    </submittedName>
</protein>
<dbReference type="GeneTree" id="ENSGT00530000063975"/>
<keyword evidence="3" id="KW-1185">Reference proteome</keyword>
<dbReference type="AlphaFoldDB" id="A0A3P8V0G4"/>
<reference evidence="2 3" key="1">
    <citation type="journal article" date="2014" name="Nat. Genet.">
        <title>Whole-genome sequence of a flatfish provides insights into ZW sex chromosome evolution and adaptation to a benthic lifestyle.</title>
        <authorList>
            <person name="Chen S."/>
            <person name="Zhang G."/>
            <person name="Shao C."/>
            <person name="Huang Q."/>
            <person name="Liu G."/>
            <person name="Zhang P."/>
            <person name="Song W."/>
            <person name="An N."/>
            <person name="Chalopin D."/>
            <person name="Volff J.N."/>
            <person name="Hong Y."/>
            <person name="Li Q."/>
            <person name="Sha Z."/>
            <person name="Zhou H."/>
            <person name="Xie M."/>
            <person name="Yu Q."/>
            <person name="Liu Y."/>
            <person name="Xiang H."/>
            <person name="Wang N."/>
            <person name="Wu K."/>
            <person name="Yang C."/>
            <person name="Zhou Q."/>
            <person name="Liao X."/>
            <person name="Yang L."/>
            <person name="Hu Q."/>
            <person name="Zhang J."/>
            <person name="Meng L."/>
            <person name="Jin L."/>
            <person name="Tian Y."/>
            <person name="Lian J."/>
            <person name="Yang J."/>
            <person name="Miao G."/>
            <person name="Liu S."/>
            <person name="Liang Z."/>
            <person name="Yan F."/>
            <person name="Li Y."/>
            <person name="Sun B."/>
            <person name="Zhang H."/>
            <person name="Zhang J."/>
            <person name="Zhu Y."/>
            <person name="Du M."/>
            <person name="Zhao Y."/>
            <person name="Schartl M."/>
            <person name="Tang Q."/>
            <person name="Wang J."/>
        </authorList>
    </citation>
    <scope>NUCLEOTIDE SEQUENCE</scope>
</reference>
<dbReference type="PANTHER" id="PTHR42912">
    <property type="entry name" value="METHYLTRANSFERASE"/>
    <property type="match status" value="1"/>
</dbReference>